<sequence>MSLDSTSEGSTEATFDIRGIPAKCVCGIATTIFTAYTVKNLGRLFYRCLTRRKHHLFKWVEDAFLEEVEDIAKEKLDVEDLKGMITELMEEVVRTKTELKRCELKMKIVCVIISLISIAIRKYYLLTLVPSNFEITKTIVPIPTHLSLVVHVWLIPISLTLVAVLILAVLIFVAVPGLVVTVGTEIHTVNFR</sequence>
<keyword evidence="9" id="KW-1185">Reference proteome</keyword>
<dbReference type="InterPro" id="IPR010666">
    <property type="entry name" value="Znf_GRF"/>
</dbReference>
<feature type="transmembrane region" description="Helical" evidence="6">
    <location>
        <begin position="104"/>
        <end position="124"/>
    </location>
</feature>
<reference evidence="8 9" key="1">
    <citation type="submission" date="2020-02" db="EMBL/GenBank/DDBJ databases">
        <authorList>
            <person name="Ma Q."/>
            <person name="Huang Y."/>
            <person name="Song X."/>
            <person name="Pei D."/>
        </authorList>
    </citation>
    <scope>NUCLEOTIDE SEQUENCE [LARGE SCALE GENOMIC DNA]</scope>
    <source>
        <strain evidence="8">Sxm20200214</strain>
        <tissue evidence="8">Leaf</tissue>
    </source>
</reference>
<feature type="domain" description="GRF-type" evidence="7">
    <location>
        <begin position="24"/>
        <end position="63"/>
    </location>
</feature>
<keyword evidence="3" id="KW-0862">Zinc</keyword>
<accession>A0A8X7W6D0</accession>
<keyword evidence="6" id="KW-0472">Membrane</keyword>
<evidence type="ECO:0000259" key="7">
    <source>
        <dbReference type="PROSITE" id="PS51999"/>
    </source>
</evidence>
<evidence type="ECO:0000256" key="3">
    <source>
        <dbReference type="ARBA" id="ARBA00022833"/>
    </source>
</evidence>
<dbReference type="OrthoDB" id="1083324at2759"/>
<keyword evidence="2 4" id="KW-0863">Zinc-finger</keyword>
<protein>
    <recommendedName>
        <fullName evidence="7">GRF-type domain-containing protein</fullName>
    </recommendedName>
</protein>
<evidence type="ECO:0000256" key="2">
    <source>
        <dbReference type="ARBA" id="ARBA00022771"/>
    </source>
</evidence>
<dbReference type="PANTHER" id="PTHR33248">
    <property type="entry name" value="ZINC ION-BINDING PROTEIN"/>
    <property type="match status" value="1"/>
</dbReference>
<keyword evidence="6" id="KW-0812">Transmembrane</keyword>
<feature type="transmembrane region" description="Helical" evidence="6">
    <location>
        <begin position="153"/>
        <end position="182"/>
    </location>
</feature>
<organism evidence="8 9">
    <name type="scientific">Brassica carinata</name>
    <name type="common">Ethiopian mustard</name>
    <name type="synonym">Abyssinian cabbage</name>
    <dbReference type="NCBI Taxonomy" id="52824"/>
    <lineage>
        <taxon>Eukaryota</taxon>
        <taxon>Viridiplantae</taxon>
        <taxon>Streptophyta</taxon>
        <taxon>Embryophyta</taxon>
        <taxon>Tracheophyta</taxon>
        <taxon>Spermatophyta</taxon>
        <taxon>Magnoliopsida</taxon>
        <taxon>eudicotyledons</taxon>
        <taxon>Gunneridae</taxon>
        <taxon>Pentapetalae</taxon>
        <taxon>rosids</taxon>
        <taxon>malvids</taxon>
        <taxon>Brassicales</taxon>
        <taxon>Brassicaceae</taxon>
        <taxon>Brassiceae</taxon>
        <taxon>Brassica</taxon>
    </lineage>
</organism>
<dbReference type="AlphaFoldDB" id="A0A8X7W6D0"/>
<keyword evidence="1" id="KW-0479">Metal-binding</keyword>
<dbReference type="PROSITE" id="PS51999">
    <property type="entry name" value="ZF_GRF"/>
    <property type="match status" value="1"/>
</dbReference>
<evidence type="ECO:0000256" key="5">
    <source>
        <dbReference type="SAM" id="Coils"/>
    </source>
</evidence>
<evidence type="ECO:0000256" key="1">
    <source>
        <dbReference type="ARBA" id="ARBA00022723"/>
    </source>
</evidence>
<comment type="caution">
    <text evidence="8">The sequence shown here is derived from an EMBL/GenBank/DDBJ whole genome shotgun (WGS) entry which is preliminary data.</text>
</comment>
<dbReference type="GO" id="GO:0008270">
    <property type="term" value="F:zinc ion binding"/>
    <property type="evidence" value="ECO:0007669"/>
    <property type="project" value="UniProtKB-KW"/>
</dbReference>
<evidence type="ECO:0000256" key="4">
    <source>
        <dbReference type="PROSITE-ProRule" id="PRU01343"/>
    </source>
</evidence>
<name>A0A8X7W6D0_BRACI</name>
<evidence type="ECO:0000256" key="6">
    <source>
        <dbReference type="SAM" id="Phobius"/>
    </source>
</evidence>
<feature type="coiled-coil region" evidence="5">
    <location>
        <begin position="71"/>
        <end position="105"/>
    </location>
</feature>
<evidence type="ECO:0000313" key="9">
    <source>
        <dbReference type="Proteomes" id="UP000886595"/>
    </source>
</evidence>
<gene>
    <name evidence="8" type="ORF">Bca52824_016438</name>
</gene>
<keyword evidence="6" id="KW-1133">Transmembrane helix</keyword>
<evidence type="ECO:0000313" key="8">
    <source>
        <dbReference type="EMBL" id="KAG2323225.1"/>
    </source>
</evidence>
<feature type="transmembrane region" description="Helical" evidence="6">
    <location>
        <begin position="20"/>
        <end position="38"/>
    </location>
</feature>
<dbReference type="Proteomes" id="UP000886595">
    <property type="component" value="Unassembled WGS sequence"/>
</dbReference>
<dbReference type="EMBL" id="JAAMPC010000003">
    <property type="protein sequence ID" value="KAG2323225.1"/>
    <property type="molecule type" value="Genomic_DNA"/>
</dbReference>
<proteinExistence type="predicted"/>
<keyword evidence="5" id="KW-0175">Coiled coil</keyword>